<dbReference type="EMBL" id="JAMZIH010000875">
    <property type="protein sequence ID" value="KAJ1678765.1"/>
    <property type="molecule type" value="Genomic_DNA"/>
</dbReference>
<protein>
    <submittedName>
        <fullName evidence="1">Uncharacterized protein</fullName>
    </submittedName>
</protein>
<evidence type="ECO:0000313" key="1">
    <source>
        <dbReference type="EMBL" id="KAJ1678765.1"/>
    </source>
</evidence>
<organism evidence="1 2">
    <name type="scientific">Spiromyces aspiralis</name>
    <dbReference type="NCBI Taxonomy" id="68401"/>
    <lineage>
        <taxon>Eukaryota</taxon>
        <taxon>Fungi</taxon>
        <taxon>Fungi incertae sedis</taxon>
        <taxon>Zoopagomycota</taxon>
        <taxon>Kickxellomycotina</taxon>
        <taxon>Kickxellomycetes</taxon>
        <taxon>Kickxellales</taxon>
        <taxon>Kickxellaceae</taxon>
        <taxon>Spiromyces</taxon>
    </lineage>
</organism>
<dbReference type="Proteomes" id="UP001145114">
    <property type="component" value="Unassembled WGS sequence"/>
</dbReference>
<sequence length="81" mass="9394">MTAEFDDIASSDKGSAIRSKLGQRRRRYSTLRRVGSPRDWWQGLVKRLQGDPQLWDERFVTSCFVSSTVLFVIRALVLVYN</sequence>
<evidence type="ECO:0000313" key="2">
    <source>
        <dbReference type="Proteomes" id="UP001145114"/>
    </source>
</evidence>
<proteinExistence type="predicted"/>
<name>A0ACC1HRW9_9FUNG</name>
<accession>A0ACC1HRW9</accession>
<reference evidence="1" key="1">
    <citation type="submission" date="2022-06" db="EMBL/GenBank/DDBJ databases">
        <title>Phylogenomic reconstructions and comparative analyses of Kickxellomycotina fungi.</title>
        <authorList>
            <person name="Reynolds N.K."/>
            <person name="Stajich J.E."/>
            <person name="Barry K."/>
            <person name="Grigoriev I.V."/>
            <person name="Crous P."/>
            <person name="Smith M.E."/>
        </authorList>
    </citation>
    <scope>NUCLEOTIDE SEQUENCE</scope>
    <source>
        <strain evidence="1">RSA 2271</strain>
    </source>
</reference>
<comment type="caution">
    <text evidence="1">The sequence shown here is derived from an EMBL/GenBank/DDBJ whole genome shotgun (WGS) entry which is preliminary data.</text>
</comment>
<keyword evidence="2" id="KW-1185">Reference proteome</keyword>
<feature type="non-terminal residue" evidence="1">
    <location>
        <position position="81"/>
    </location>
</feature>
<gene>
    <name evidence="1" type="ORF">EV182_003398</name>
</gene>